<dbReference type="AlphaFoldDB" id="A0AAN8LCK9"/>
<comment type="caution">
    <text evidence="1">The sequence shown here is derived from an EMBL/GenBank/DDBJ whole genome shotgun (WGS) entry which is preliminary data.</text>
</comment>
<sequence length="135" mass="15118">MKACHPAKAAAQSSTTCTISSPTTDWCFGLIKQRFRKTRVNTLPLLQIKQYQHFSFNALEPGVVVTKDRLDSVGSRFQLLRDAHVLPPIDVQAAPGLDTTKQTYLFEKMWEFCDKEAMDITCPASKSRAGQKQAL</sequence>
<accession>A0AAN8LCK9</accession>
<dbReference type="EMBL" id="JAGTTL010000020">
    <property type="protein sequence ID" value="KAK6307635.1"/>
    <property type="molecule type" value="Genomic_DNA"/>
</dbReference>
<evidence type="ECO:0000313" key="2">
    <source>
        <dbReference type="Proteomes" id="UP001356427"/>
    </source>
</evidence>
<evidence type="ECO:0000313" key="1">
    <source>
        <dbReference type="EMBL" id="KAK6307635.1"/>
    </source>
</evidence>
<protein>
    <submittedName>
        <fullName evidence="1">Uncharacterized protein</fullName>
    </submittedName>
</protein>
<reference evidence="1 2" key="1">
    <citation type="submission" date="2021-04" db="EMBL/GenBank/DDBJ databases">
        <authorList>
            <person name="De Guttry C."/>
            <person name="Zahm M."/>
            <person name="Klopp C."/>
            <person name="Cabau C."/>
            <person name="Louis A."/>
            <person name="Berthelot C."/>
            <person name="Parey E."/>
            <person name="Roest Crollius H."/>
            <person name="Montfort J."/>
            <person name="Robinson-Rechavi M."/>
            <person name="Bucao C."/>
            <person name="Bouchez O."/>
            <person name="Gislard M."/>
            <person name="Lluch J."/>
            <person name="Milhes M."/>
            <person name="Lampietro C."/>
            <person name="Lopez Roques C."/>
            <person name="Donnadieu C."/>
            <person name="Braasch I."/>
            <person name="Desvignes T."/>
            <person name="Postlethwait J."/>
            <person name="Bobe J."/>
            <person name="Wedekind C."/>
            <person name="Guiguen Y."/>
        </authorList>
    </citation>
    <scope>NUCLEOTIDE SEQUENCE [LARGE SCALE GENOMIC DNA]</scope>
    <source>
        <strain evidence="1">Cs_M1</strain>
        <tissue evidence="1">Blood</tissue>
    </source>
</reference>
<name>A0AAN8LCK9_9TELE</name>
<keyword evidence="2" id="KW-1185">Reference proteome</keyword>
<organism evidence="1 2">
    <name type="scientific">Coregonus suidteri</name>
    <dbReference type="NCBI Taxonomy" id="861788"/>
    <lineage>
        <taxon>Eukaryota</taxon>
        <taxon>Metazoa</taxon>
        <taxon>Chordata</taxon>
        <taxon>Craniata</taxon>
        <taxon>Vertebrata</taxon>
        <taxon>Euteleostomi</taxon>
        <taxon>Actinopterygii</taxon>
        <taxon>Neopterygii</taxon>
        <taxon>Teleostei</taxon>
        <taxon>Protacanthopterygii</taxon>
        <taxon>Salmoniformes</taxon>
        <taxon>Salmonidae</taxon>
        <taxon>Coregoninae</taxon>
        <taxon>Coregonus</taxon>
    </lineage>
</organism>
<gene>
    <name evidence="1" type="ORF">J4Q44_G00227830</name>
</gene>
<dbReference type="Proteomes" id="UP001356427">
    <property type="component" value="Unassembled WGS sequence"/>
</dbReference>
<proteinExistence type="predicted"/>